<proteinExistence type="predicted"/>
<accession>I0Z8V1</accession>
<organism evidence="2 3">
    <name type="scientific">Coccomyxa subellipsoidea (strain C-169)</name>
    <name type="common">Green microalga</name>
    <dbReference type="NCBI Taxonomy" id="574566"/>
    <lineage>
        <taxon>Eukaryota</taxon>
        <taxon>Viridiplantae</taxon>
        <taxon>Chlorophyta</taxon>
        <taxon>core chlorophytes</taxon>
        <taxon>Trebouxiophyceae</taxon>
        <taxon>Trebouxiophyceae incertae sedis</taxon>
        <taxon>Coccomyxaceae</taxon>
        <taxon>Coccomyxa</taxon>
        <taxon>Coccomyxa subellipsoidea</taxon>
    </lineage>
</organism>
<name>I0Z8V1_COCSC</name>
<dbReference type="KEGG" id="csl:COCSUDRAFT_55096"/>
<reference evidence="2 3" key="1">
    <citation type="journal article" date="2012" name="Genome Biol.">
        <title>The genome of the polar eukaryotic microalga coccomyxa subellipsoidea reveals traits of cold adaptation.</title>
        <authorList>
            <person name="Blanc G."/>
            <person name="Agarkova I."/>
            <person name="Grimwood J."/>
            <person name="Kuo A."/>
            <person name="Brueggeman A."/>
            <person name="Dunigan D."/>
            <person name="Gurnon J."/>
            <person name="Ladunga I."/>
            <person name="Lindquist E."/>
            <person name="Lucas S."/>
            <person name="Pangilinan J."/>
            <person name="Proschold T."/>
            <person name="Salamov A."/>
            <person name="Schmutz J."/>
            <person name="Weeks D."/>
            <person name="Yamada T."/>
            <person name="Claverie J.M."/>
            <person name="Grigoriev I."/>
            <person name="Van Etten J."/>
            <person name="Lomsadze A."/>
            <person name="Borodovsky M."/>
        </authorList>
    </citation>
    <scope>NUCLEOTIDE SEQUENCE [LARGE SCALE GENOMIC DNA]</scope>
    <source>
        <strain evidence="2 3">C-169</strain>
    </source>
</reference>
<keyword evidence="3" id="KW-1185">Reference proteome</keyword>
<evidence type="ECO:0000256" key="1">
    <source>
        <dbReference type="SAM" id="MobiDB-lite"/>
    </source>
</evidence>
<gene>
    <name evidence="2" type="ORF">COCSUDRAFT_55096</name>
</gene>
<comment type="caution">
    <text evidence="2">The sequence shown here is derived from an EMBL/GenBank/DDBJ whole genome shotgun (WGS) entry which is preliminary data.</text>
</comment>
<dbReference type="GeneID" id="17045085"/>
<feature type="region of interest" description="Disordered" evidence="1">
    <location>
        <begin position="74"/>
        <end position="98"/>
    </location>
</feature>
<evidence type="ECO:0000313" key="2">
    <source>
        <dbReference type="EMBL" id="EIE27070.1"/>
    </source>
</evidence>
<sequence length="98" mass="10693">MSSNSLSEDVNKIRGAERDIIRAVEVAAEVVKELSKLGDADQSLVEKKSKEFLGIIKEYLRSLKQDLVDRTRITAAGDQKGELSNTSVGTPAEVMEEG</sequence>
<evidence type="ECO:0000313" key="3">
    <source>
        <dbReference type="Proteomes" id="UP000007264"/>
    </source>
</evidence>
<protein>
    <recommendedName>
        <fullName evidence="4">Mediator of RNA polymerase II transcription subunit 11</fullName>
    </recommendedName>
</protein>
<dbReference type="AlphaFoldDB" id="I0Z8V1"/>
<dbReference type="RefSeq" id="XP_005651614.1">
    <property type="nucleotide sequence ID" value="XM_005651557.1"/>
</dbReference>
<evidence type="ECO:0008006" key="4">
    <source>
        <dbReference type="Google" id="ProtNLM"/>
    </source>
</evidence>
<dbReference type="Proteomes" id="UP000007264">
    <property type="component" value="Unassembled WGS sequence"/>
</dbReference>
<dbReference type="EMBL" id="AGSI01000001">
    <property type="protein sequence ID" value="EIE27070.1"/>
    <property type="molecule type" value="Genomic_DNA"/>
</dbReference>